<protein>
    <submittedName>
        <fullName evidence="2">Helix-turn-helix domain-containing protein</fullName>
    </submittedName>
</protein>
<evidence type="ECO:0000259" key="1">
    <source>
        <dbReference type="PROSITE" id="PS50943"/>
    </source>
</evidence>
<sequence length="282" mass="31191">MTASASSAAQAAREAVSRRLRELRQDAGLTIVELASRCGWHHAKTSRIENTRSTPSTDDIRRWCRACSADDQADDIVAASRNASSMYTEWRRSMRTGLRQLQESYGELFEATETFRVYSTRIVPGILQTEGYAAALLRGIARFHRAPDDVDDAAAARVERSRIVHQPGHRFILVVEEAAMYYQLGNTEVMAGQLGYLLTAGALPAVSLGIVPASLADRPIRPLETFHVYDDLVAVELLTARVTVTQPSEVALYLRAFEELRSLAVYGADARALILRAIEALR</sequence>
<dbReference type="GO" id="GO:0003677">
    <property type="term" value="F:DNA binding"/>
    <property type="evidence" value="ECO:0007669"/>
    <property type="project" value="InterPro"/>
</dbReference>
<dbReference type="SUPFAM" id="SSF47413">
    <property type="entry name" value="lambda repressor-like DNA-binding domains"/>
    <property type="match status" value="1"/>
</dbReference>
<comment type="caution">
    <text evidence="2">The sequence shown here is derived from an EMBL/GenBank/DDBJ whole genome shotgun (WGS) entry which is preliminary data.</text>
</comment>
<dbReference type="Pfam" id="PF13560">
    <property type="entry name" value="HTH_31"/>
    <property type="match status" value="1"/>
</dbReference>
<name>A0A5N6AGZ0_9ACTN</name>
<dbReference type="PROSITE" id="PS50943">
    <property type="entry name" value="HTH_CROC1"/>
    <property type="match status" value="1"/>
</dbReference>
<dbReference type="CDD" id="cd00093">
    <property type="entry name" value="HTH_XRE"/>
    <property type="match status" value="1"/>
</dbReference>
<dbReference type="RefSeq" id="WP_139667231.1">
    <property type="nucleotide sequence ID" value="NZ_VDLY02000005.1"/>
</dbReference>
<evidence type="ECO:0000313" key="3">
    <source>
        <dbReference type="Proteomes" id="UP000314251"/>
    </source>
</evidence>
<dbReference type="AlphaFoldDB" id="A0A5N6AGZ0"/>
<dbReference type="InterPro" id="IPR001387">
    <property type="entry name" value="Cro/C1-type_HTH"/>
</dbReference>
<proteinExistence type="predicted"/>
<gene>
    <name evidence="2" type="ORF">FH607_009205</name>
</gene>
<dbReference type="Pfam" id="PF19054">
    <property type="entry name" value="DUF5753"/>
    <property type="match status" value="1"/>
</dbReference>
<accession>A0A5N6AGZ0</accession>
<feature type="domain" description="HTH cro/C1-type" evidence="1">
    <location>
        <begin position="20"/>
        <end position="72"/>
    </location>
</feature>
<dbReference type="SMART" id="SM00530">
    <property type="entry name" value="HTH_XRE"/>
    <property type="match status" value="1"/>
</dbReference>
<dbReference type="InterPro" id="IPR043917">
    <property type="entry name" value="DUF5753"/>
</dbReference>
<dbReference type="Gene3D" id="1.10.260.40">
    <property type="entry name" value="lambda repressor-like DNA-binding domains"/>
    <property type="match status" value="1"/>
</dbReference>
<organism evidence="2 3">
    <name type="scientific">Streptomyces mimosae</name>
    <dbReference type="NCBI Taxonomy" id="2586635"/>
    <lineage>
        <taxon>Bacteria</taxon>
        <taxon>Bacillati</taxon>
        <taxon>Actinomycetota</taxon>
        <taxon>Actinomycetes</taxon>
        <taxon>Kitasatosporales</taxon>
        <taxon>Streptomycetaceae</taxon>
        <taxon>Streptomyces</taxon>
    </lineage>
</organism>
<keyword evidence="3" id="KW-1185">Reference proteome</keyword>
<dbReference type="InterPro" id="IPR010982">
    <property type="entry name" value="Lambda_DNA-bd_dom_sf"/>
</dbReference>
<dbReference type="OrthoDB" id="4966777at2"/>
<reference evidence="2" key="1">
    <citation type="submission" date="2019-10" db="EMBL/GenBank/DDBJ databases">
        <title>Nonomuraea sp. nov., isolated from Phyllanthus amarus.</title>
        <authorList>
            <person name="Klykleung N."/>
            <person name="Tanasupawat S."/>
        </authorList>
    </citation>
    <scope>NUCLEOTIDE SEQUENCE [LARGE SCALE GENOMIC DNA]</scope>
    <source>
        <strain evidence="2">3MP-10</strain>
    </source>
</reference>
<dbReference type="EMBL" id="VDLY02000005">
    <property type="protein sequence ID" value="KAB8167069.1"/>
    <property type="molecule type" value="Genomic_DNA"/>
</dbReference>
<evidence type="ECO:0000313" key="2">
    <source>
        <dbReference type="EMBL" id="KAB8167069.1"/>
    </source>
</evidence>
<dbReference type="Proteomes" id="UP000314251">
    <property type="component" value="Unassembled WGS sequence"/>
</dbReference>